<organism evidence="3 4">
    <name type="scientific">Bosea eneae</name>
    <dbReference type="NCBI Taxonomy" id="151454"/>
    <lineage>
        <taxon>Bacteria</taxon>
        <taxon>Pseudomonadati</taxon>
        <taxon>Pseudomonadota</taxon>
        <taxon>Alphaproteobacteria</taxon>
        <taxon>Hyphomicrobiales</taxon>
        <taxon>Boseaceae</taxon>
        <taxon>Bosea</taxon>
    </lineage>
</organism>
<dbReference type="InterPro" id="IPR032876">
    <property type="entry name" value="J_dom"/>
</dbReference>
<keyword evidence="4" id="KW-1185">Reference proteome</keyword>
<dbReference type="InterPro" id="IPR015406">
    <property type="entry name" value="GpJ_CSF"/>
</dbReference>
<reference evidence="4" key="1">
    <citation type="journal article" date="2019" name="Int. J. Syst. Evol. Microbiol.">
        <title>The Global Catalogue of Microorganisms (GCM) 10K type strain sequencing project: providing services to taxonomists for standard genome sequencing and annotation.</title>
        <authorList>
            <consortium name="The Broad Institute Genomics Platform"/>
            <consortium name="The Broad Institute Genome Sequencing Center for Infectious Disease"/>
            <person name="Wu L."/>
            <person name="Ma J."/>
        </authorList>
    </citation>
    <scope>NUCLEOTIDE SEQUENCE [LARGE SCALE GENOMIC DNA]</scope>
    <source>
        <strain evidence="4">NCAIM B.01391</strain>
    </source>
</reference>
<feature type="domain" description="Tip attachment protein J" evidence="2">
    <location>
        <begin position="313"/>
        <end position="473"/>
    </location>
</feature>
<accession>A0ABW0IZF6</accession>
<dbReference type="RefSeq" id="WP_377801246.1">
    <property type="nucleotide sequence ID" value="NZ_JBHSLW010000056.1"/>
</dbReference>
<dbReference type="EMBL" id="JBHSLW010000056">
    <property type="protein sequence ID" value="MFC5423052.1"/>
    <property type="molecule type" value="Genomic_DNA"/>
</dbReference>
<dbReference type="Pfam" id="PF13550">
    <property type="entry name" value="Phage-tail_3"/>
    <property type="match status" value="1"/>
</dbReference>
<dbReference type="Pfam" id="PF09327">
    <property type="entry name" value="Phage_Tail_Tip"/>
    <property type="match status" value="1"/>
</dbReference>
<proteinExistence type="predicted"/>
<evidence type="ECO:0000259" key="2">
    <source>
        <dbReference type="Pfam" id="PF13550"/>
    </source>
</evidence>
<evidence type="ECO:0000313" key="4">
    <source>
        <dbReference type="Proteomes" id="UP001596053"/>
    </source>
</evidence>
<sequence>MPFVSAIIGAVGAAITGVTAWAAGLGVVGKALLSFGLSMGLSALASAIGGQKSAAAKPGEIAATLQVGGDIPRQAVFGRAGLKGHLAFVATEGPSEERLCQVFLLSDGWCDGLDAVWVGNQREALAPLDADNGAVAKYWVERFGDTGFGDKRFTLWFYDGRPGQPTPGRPRAFAPDRFEATDRYAGLTYVVVELINNDDTFDAIPDLLFELRGYRCHDPRKDPAYGGTGSHSFLNPATWEFSENPAVHAWNYFRGIQAEGQSLMGLDLPDYDLLTETFVQAANICDEAVPLDAGGSEPRYRCSTVAIAQDADHRATLAPIVQAMAGYLIERNGSFGLVPGAAFLPVTTVTDADIDWTRGVKWQGSKSRTERTNEVHGQFVDPAAQWQANSYPPITSSVFSTEDGERLAVALDFGSITSVTQAQRAARIRMRETRRQASGSATFGMHLFWLEPGDWIRWDSATFAQNRLYRIASRDLNPDDTVTLQLQEIGNEVFSWNAADEQPYVPIPSLPPGPPLPSTVTNFTVQPDVITAADGSTRPILRLRWDPIDDFRIVAVIIEYRIIGTIPATRVRDDSPADGEFILDQPPTGREYEFRASIATVPARPVTWTPWVSIAALPAARFRVDYDDLKQGIRYRTQLLPDIDPIFGSVLEGMVDAFEGRRLAETGIRKTEQVKQDLTQQLVSVTTEIRAQLDSGFADAFQQIGVLQTQTTSLAASYTGLSAQLQSGFAGYNQQIAALVTQDQAFAGSLTQFNARLGSAETGLSQEIALRANQYGALAQSITDLTVSFNNSAASTNQSLQALVSADQAIAQQVNQVNARLGNLMAEGLIQFAAVAAPAGVFARFAVILRAQAGGQPFEAGLYLELIQQGSTFYGQFFVDTNRFVVGNPLTRSIPFSVIDGTTYIDNAAIRSGTITRHASASSGGRNVTTTLPVQVGGRVTVIGVYRGGQFAVNGSGSNIRIRRNGSDIEVAPVSYVNYPINAGGSQSSYNNTVVMASYDVGYNGVETIEVILDQATFVGGPFDLVGVSVSAVCYNK</sequence>
<dbReference type="Proteomes" id="UP001596053">
    <property type="component" value="Unassembled WGS sequence"/>
</dbReference>
<feature type="domain" description="Tip attachment protein J central straight fiber" evidence="1">
    <location>
        <begin position="843"/>
        <end position="922"/>
    </location>
</feature>
<name>A0ABW0IZF6_9HYPH</name>
<comment type="caution">
    <text evidence="3">The sequence shown here is derived from an EMBL/GenBank/DDBJ whole genome shotgun (WGS) entry which is preliminary data.</text>
</comment>
<evidence type="ECO:0000259" key="1">
    <source>
        <dbReference type="Pfam" id="PF09327"/>
    </source>
</evidence>
<evidence type="ECO:0000313" key="3">
    <source>
        <dbReference type="EMBL" id="MFC5423052.1"/>
    </source>
</evidence>
<protein>
    <submittedName>
        <fullName evidence="3">Phage tail protein</fullName>
    </submittedName>
</protein>
<gene>
    <name evidence="3" type="ORF">ACFPOB_26230</name>
</gene>